<keyword evidence="3" id="KW-0445">Lipid transport</keyword>
<protein>
    <recommendedName>
        <fullName evidence="8">SMP-LTD domain-containing protein</fullName>
    </recommendedName>
</protein>
<reference evidence="9" key="1">
    <citation type="submission" date="2022-02" db="EMBL/GenBank/DDBJ databases">
        <authorList>
            <person name="Giguere J D."/>
        </authorList>
    </citation>
    <scope>NUCLEOTIDE SEQUENCE</scope>
    <source>
        <strain evidence="9">CCAP 1055/1</strain>
    </source>
</reference>
<evidence type="ECO:0000313" key="9">
    <source>
        <dbReference type="EMBL" id="CAG9283314.1"/>
    </source>
</evidence>
<keyword evidence="4" id="KW-0446">Lipid-binding</keyword>
<evidence type="ECO:0000256" key="6">
    <source>
        <dbReference type="SAM" id="MobiDB-lite"/>
    </source>
</evidence>
<proteinExistence type="predicted"/>
<dbReference type="PROSITE" id="PS51847">
    <property type="entry name" value="SMP"/>
    <property type="match status" value="1"/>
</dbReference>
<feature type="transmembrane region" description="Helical" evidence="7">
    <location>
        <begin position="162"/>
        <end position="182"/>
    </location>
</feature>
<dbReference type="GO" id="GO:0005783">
    <property type="term" value="C:endoplasmic reticulum"/>
    <property type="evidence" value="ECO:0007669"/>
    <property type="project" value="TreeGrafter"/>
</dbReference>
<keyword evidence="2" id="KW-0813">Transport</keyword>
<comment type="subcellular location">
    <subcellularLocation>
        <location evidence="1">Membrane</location>
    </subcellularLocation>
</comment>
<dbReference type="Proteomes" id="UP000836788">
    <property type="component" value="Chromosome 18"/>
</dbReference>
<keyword evidence="7" id="KW-0812">Transmembrane</keyword>
<dbReference type="AlphaFoldDB" id="A0A8J9X6L5"/>
<accession>A0A8J9X6L5</accession>
<feature type="domain" description="SMP-LTD" evidence="8">
    <location>
        <begin position="227"/>
        <end position="407"/>
    </location>
</feature>
<evidence type="ECO:0000259" key="8">
    <source>
        <dbReference type="PROSITE" id="PS51847"/>
    </source>
</evidence>
<evidence type="ECO:0000256" key="7">
    <source>
        <dbReference type="SAM" id="Phobius"/>
    </source>
</evidence>
<organism evidence="9">
    <name type="scientific">Phaeodactylum tricornutum</name>
    <name type="common">Diatom</name>
    <dbReference type="NCBI Taxonomy" id="2850"/>
    <lineage>
        <taxon>Eukaryota</taxon>
        <taxon>Sar</taxon>
        <taxon>Stramenopiles</taxon>
        <taxon>Ochrophyta</taxon>
        <taxon>Bacillariophyta</taxon>
        <taxon>Bacillariophyceae</taxon>
        <taxon>Bacillariophycidae</taxon>
        <taxon>Naviculales</taxon>
        <taxon>Phaeodactylaceae</taxon>
        <taxon>Phaeodactylum</taxon>
    </lineage>
</organism>
<feature type="transmembrane region" description="Helical" evidence="7">
    <location>
        <begin position="124"/>
        <end position="150"/>
    </location>
</feature>
<dbReference type="InterPro" id="IPR045050">
    <property type="entry name" value="Synaptotagmin_plant"/>
</dbReference>
<evidence type="ECO:0000256" key="4">
    <source>
        <dbReference type="ARBA" id="ARBA00023121"/>
    </source>
</evidence>
<dbReference type="GO" id="GO:0006869">
    <property type="term" value="P:lipid transport"/>
    <property type="evidence" value="ECO:0007669"/>
    <property type="project" value="UniProtKB-KW"/>
</dbReference>
<dbReference type="CDD" id="cd21669">
    <property type="entry name" value="SMP_SF"/>
    <property type="match status" value="1"/>
</dbReference>
<dbReference type="GO" id="GO:0008289">
    <property type="term" value="F:lipid binding"/>
    <property type="evidence" value="ECO:0007669"/>
    <property type="project" value="UniProtKB-KW"/>
</dbReference>
<feature type="region of interest" description="Disordered" evidence="6">
    <location>
        <begin position="470"/>
        <end position="502"/>
    </location>
</feature>
<keyword evidence="7" id="KW-1133">Transmembrane helix</keyword>
<dbReference type="EMBL" id="OU594959">
    <property type="protein sequence ID" value="CAG9283314.1"/>
    <property type="molecule type" value="Genomic_DNA"/>
</dbReference>
<evidence type="ECO:0000256" key="2">
    <source>
        <dbReference type="ARBA" id="ARBA00022448"/>
    </source>
</evidence>
<dbReference type="PANTHER" id="PTHR10774">
    <property type="entry name" value="EXTENDED SYNAPTOTAGMIN-RELATED"/>
    <property type="match status" value="1"/>
</dbReference>
<evidence type="ECO:0000256" key="3">
    <source>
        <dbReference type="ARBA" id="ARBA00023055"/>
    </source>
</evidence>
<keyword evidence="5 7" id="KW-0472">Membrane</keyword>
<gene>
    <name evidence="9" type="ORF">PTTT1_LOCUS22388</name>
</gene>
<name>A0A8J9X6L5_PHATR</name>
<evidence type="ECO:0000256" key="5">
    <source>
        <dbReference type="ARBA" id="ARBA00023136"/>
    </source>
</evidence>
<evidence type="ECO:0000256" key="1">
    <source>
        <dbReference type="ARBA" id="ARBA00004370"/>
    </source>
</evidence>
<sequence>MFCCRYVPFTVDERSKSPTQKTLLRPVKLGHSLQPSFSCCLKMRLSTSHRARQSALFVGGTKLPLDPSRGLGNDGSSPWTTSGSSATALCMSAHTSWPMARILPSTTATAMLTSASPGVGFLKLLLAFVSGGLFFSTAIAAVTACYAIGLDNVKRVWDIVKLVLRSVWISFTLALSAAKIALRQDGSWKWKEAWQVLKARLAETRQKAAEGVQAIRQEASLYAAAVGAPGLIVLQYVVDRLFPLSLAAAMEESLQDTLQTVKNRNVKKLTLVSFGIGKKTPKLEAARVYDLGDKGMAFDCDMEWNSQVSAVINLYTAGGLARLPVEIKNIRFDGVVRVILAPLTKAPPGFGAILVSLPSVPKIGLDVRIAGGDITRIPWLRSELMNAIQKGIADELLWPRRIVIPSTLPTATKPKPLLSKAELDLLVSTDPLLRAEKALQERPILRDQMEDAQSDVKALRKLTKIFFNPKEDANGTGHTTENPAGIAEGSELGDKTGNAPHVTPIDLRKHMATIQNGVLLGPIFQSFQQR</sequence>
<dbReference type="GO" id="GO:0016020">
    <property type="term" value="C:membrane"/>
    <property type="evidence" value="ECO:0007669"/>
    <property type="project" value="UniProtKB-SubCell"/>
</dbReference>
<dbReference type="InterPro" id="IPR031468">
    <property type="entry name" value="SMP_LBD"/>
</dbReference>
<dbReference type="PANTHER" id="PTHR10774:SF190">
    <property type="entry name" value="C2 CALCIUM_LIPID-BINDING ENDONUCLEASE_EXONUCLEASE_PHOSPHATASE-RELATED"/>
    <property type="match status" value="1"/>
</dbReference>